<dbReference type="OrthoDB" id="206201at2759"/>
<dbReference type="Pfam" id="PF00082">
    <property type="entry name" value="Peptidase_S8"/>
    <property type="match status" value="1"/>
</dbReference>
<accession>A0A6A5YF26</accession>
<dbReference type="PRINTS" id="PR00723">
    <property type="entry name" value="SUBTILISIN"/>
</dbReference>
<evidence type="ECO:0000313" key="7">
    <source>
        <dbReference type="Proteomes" id="UP000799770"/>
    </source>
</evidence>
<dbReference type="GO" id="GO:0004252">
    <property type="term" value="F:serine-type endopeptidase activity"/>
    <property type="evidence" value="ECO:0007669"/>
    <property type="project" value="InterPro"/>
</dbReference>
<reference evidence="6" key="1">
    <citation type="journal article" date="2020" name="Stud. Mycol.">
        <title>101 Dothideomycetes genomes: a test case for predicting lifestyles and emergence of pathogens.</title>
        <authorList>
            <person name="Haridas S."/>
            <person name="Albert R."/>
            <person name="Binder M."/>
            <person name="Bloem J."/>
            <person name="Labutti K."/>
            <person name="Salamov A."/>
            <person name="Andreopoulos B."/>
            <person name="Baker S."/>
            <person name="Barry K."/>
            <person name="Bills G."/>
            <person name="Bluhm B."/>
            <person name="Cannon C."/>
            <person name="Castanera R."/>
            <person name="Culley D."/>
            <person name="Daum C."/>
            <person name="Ezra D."/>
            <person name="Gonzalez J."/>
            <person name="Henrissat B."/>
            <person name="Kuo A."/>
            <person name="Liang C."/>
            <person name="Lipzen A."/>
            <person name="Lutzoni F."/>
            <person name="Magnuson J."/>
            <person name="Mondo S."/>
            <person name="Nolan M."/>
            <person name="Ohm R."/>
            <person name="Pangilinan J."/>
            <person name="Park H.-J."/>
            <person name="Ramirez L."/>
            <person name="Alfaro M."/>
            <person name="Sun H."/>
            <person name="Tritt A."/>
            <person name="Yoshinaga Y."/>
            <person name="Zwiers L.-H."/>
            <person name="Turgeon B."/>
            <person name="Goodwin S."/>
            <person name="Spatafora J."/>
            <person name="Crous P."/>
            <person name="Grigoriev I."/>
        </authorList>
    </citation>
    <scope>NUCLEOTIDE SEQUENCE</scope>
    <source>
        <strain evidence="6">CBS 627.86</strain>
    </source>
</reference>
<dbReference type="Gene3D" id="3.40.50.200">
    <property type="entry name" value="Peptidase S8/S53 domain"/>
    <property type="match status" value="1"/>
</dbReference>
<proteinExistence type="predicted"/>
<dbReference type="EMBL" id="ML977369">
    <property type="protein sequence ID" value="KAF2105899.1"/>
    <property type="molecule type" value="Genomic_DNA"/>
</dbReference>
<gene>
    <name evidence="6" type="ORF">BDV96DRAFT_638522</name>
</gene>
<name>A0A6A5YF26_9PLEO</name>
<keyword evidence="3" id="KW-0720">Serine protease</keyword>
<dbReference type="InterPro" id="IPR036852">
    <property type="entry name" value="Peptidase_S8/S53_dom_sf"/>
</dbReference>
<dbReference type="InterPro" id="IPR015500">
    <property type="entry name" value="Peptidase_S8_subtilisin-rel"/>
</dbReference>
<dbReference type="AlphaFoldDB" id="A0A6A5YF26"/>
<keyword evidence="1" id="KW-0645">Protease</keyword>
<dbReference type="SUPFAM" id="SSF52743">
    <property type="entry name" value="Subtilisin-like"/>
    <property type="match status" value="1"/>
</dbReference>
<dbReference type="Proteomes" id="UP000799770">
    <property type="component" value="Unassembled WGS sequence"/>
</dbReference>
<evidence type="ECO:0000256" key="1">
    <source>
        <dbReference type="ARBA" id="ARBA00022670"/>
    </source>
</evidence>
<evidence type="ECO:0000256" key="4">
    <source>
        <dbReference type="SAM" id="MobiDB-lite"/>
    </source>
</evidence>
<dbReference type="InterPro" id="IPR000209">
    <property type="entry name" value="Peptidase_S8/S53_dom"/>
</dbReference>
<protein>
    <recommendedName>
        <fullName evidence="5">Peptidase S8/S53 domain-containing protein</fullName>
    </recommendedName>
</protein>
<feature type="region of interest" description="Disordered" evidence="4">
    <location>
        <begin position="20"/>
        <end position="41"/>
    </location>
</feature>
<evidence type="ECO:0000256" key="3">
    <source>
        <dbReference type="ARBA" id="ARBA00022825"/>
    </source>
</evidence>
<evidence type="ECO:0000259" key="5">
    <source>
        <dbReference type="Pfam" id="PF00082"/>
    </source>
</evidence>
<keyword evidence="2" id="KW-0378">Hydrolase</keyword>
<feature type="domain" description="Peptidase S8/S53" evidence="5">
    <location>
        <begin position="666"/>
        <end position="885"/>
    </location>
</feature>
<keyword evidence="7" id="KW-1185">Reference proteome</keyword>
<evidence type="ECO:0000256" key="2">
    <source>
        <dbReference type="ARBA" id="ARBA00022801"/>
    </source>
</evidence>
<evidence type="ECO:0000313" key="6">
    <source>
        <dbReference type="EMBL" id="KAF2105899.1"/>
    </source>
</evidence>
<sequence length="967" mass="108948">MPRDTAKDEPGRMMIRSYSFKDSESTEFMEPTSPMKPPPDSLALKISGDPKKRILKSPPRIDLQRLKTITGRHEDIAEALFRETGSQTGDQLFEQYQSKRDNMLAIEGKRGIGIIRIIVDHMKDLINADDNNAELTRVVPAVAKEFLECLIIQHPELLKMGQPLEEAAAMVKPVVFLVADLILSKEQLERLPTERCPAKKLDKSDKPSKPCHLSLPSNIRNAFAKTVDKKAGQTCVHDMVKVDELQRWSGNLIKIIEEVVQPTVLHSLIDETSFAADFKTSSFERLLELCKLSTLTTPSDGYYLLHKAALLFKGDSMNFDQVHDIIRSVVRRSPKSIYQLSEVVGESHQTPYALLRSVDPSRNKASNSSQTSTKIEAWKRVEKLLRHTCIGDENDRDEKMEYLYGNLQNARDIYLDMAFPKLIDKDFMETLTAKIDFRFDTALEYVSLRQDENEVSSLNPQVPVKSLITKERNRYQGVFEWLGKRGVEKIFKVVVEDLGATPHTDQAIKAALEDFKVEILDWRKIDLSSQMIAKAAEATRKLFLHSSGNEAVLRSWSCKNGLAKLEQLESVTVTMHPGLREAKDDCEKNFETFKESFRRRRPDIAAKNVCILWAGGPGDAQNVTGTTDLPSSTRQSDQVAWVKNMESFKEYLKNELFTSEDSALANVKIALIDNGVDSTVDDIPHLVPGKSYHGERDKKIPFRDWFTGPSRHGTQMAQCIYQVCPMATLVPIRMDDSKPELDRFTVDSAIKAVRRAYDMDVDIISMSWTFPKEGVTDTQKLEFRTAIEDASRNGRILMGSLNDNEAASNIADFFPLNMSKEVIRIGSATKWEDKADTTRAGHAHYLFPGRDIPFTDPEGDLKNASGSSLATAYASGLAGLIIYAARALPLVDHDLSEKERKDLNEVVKREGVERIFKLLAGSPNKHEPEDLIVKSGSHFPKDAAREAMEYGKAVMLKSFFTKLMTFS</sequence>
<organism evidence="6 7">
    <name type="scientific">Lophiotrema nucula</name>
    <dbReference type="NCBI Taxonomy" id="690887"/>
    <lineage>
        <taxon>Eukaryota</taxon>
        <taxon>Fungi</taxon>
        <taxon>Dikarya</taxon>
        <taxon>Ascomycota</taxon>
        <taxon>Pezizomycotina</taxon>
        <taxon>Dothideomycetes</taxon>
        <taxon>Pleosporomycetidae</taxon>
        <taxon>Pleosporales</taxon>
        <taxon>Lophiotremataceae</taxon>
        <taxon>Lophiotrema</taxon>
    </lineage>
</organism>
<dbReference type="GO" id="GO:0006508">
    <property type="term" value="P:proteolysis"/>
    <property type="evidence" value="ECO:0007669"/>
    <property type="project" value="UniProtKB-KW"/>
</dbReference>